<keyword evidence="10" id="KW-0325">Glycoprotein</keyword>
<evidence type="ECO:0000256" key="7">
    <source>
        <dbReference type="ARBA" id="ARBA00022989"/>
    </source>
</evidence>
<dbReference type="GO" id="GO:0000139">
    <property type="term" value="C:Golgi membrane"/>
    <property type="evidence" value="ECO:0007669"/>
    <property type="project" value="UniProtKB-SubCell"/>
</dbReference>
<evidence type="ECO:0000256" key="10">
    <source>
        <dbReference type="ARBA" id="ARBA00023180"/>
    </source>
</evidence>
<sequence>MPKFLGSEDGSDPTRTLKTHTPQNLWVSLAKPADRPGDFVPPMKRSVRPLFSILLLIVFTATVSFRAFIRHAVGSGTIELDLMNVLAHTPVPAPVFNSTLLQYAAVEISEAREKQEIEQLLDGNFGSQGRRQGCFCHPYGVRVPILLYICQPVHILDYNLCNSSHKAPLLVTDPRFDVLCSRIVKYYSLKRFAEETGKSLEEWGAAHDGANFHYSSGMQAVMLALGVCDKVSIFGFGKSTSAKHHYHTNQKEELGIHDYEGEYAFYRDAMEKPWEIPFISGKFKFPPTVLYQ</sequence>
<dbReference type="InterPro" id="IPR038578">
    <property type="entry name" value="GT29-like_sf"/>
</dbReference>
<evidence type="ECO:0000256" key="9">
    <source>
        <dbReference type="ARBA" id="ARBA00023136"/>
    </source>
</evidence>
<evidence type="ECO:0000313" key="13">
    <source>
        <dbReference type="Proteomes" id="UP000516437"/>
    </source>
</evidence>
<comment type="subcellular location">
    <subcellularLocation>
        <location evidence="1">Golgi apparatus membrane</location>
        <topology evidence="1">Single-pass type II membrane protein</topology>
    </subcellularLocation>
</comment>
<evidence type="ECO:0000256" key="3">
    <source>
        <dbReference type="ARBA" id="ARBA00022676"/>
    </source>
</evidence>
<accession>A0A6A1WX25</accession>
<comment type="caution">
    <text evidence="12">The sequence shown here is derived from an EMBL/GenBank/DDBJ whole genome shotgun (WGS) entry which is preliminary data.</text>
</comment>
<evidence type="ECO:0000256" key="11">
    <source>
        <dbReference type="SAM" id="Phobius"/>
    </source>
</evidence>
<gene>
    <name evidence="12" type="ORF">CJ030_MR1G022630</name>
</gene>
<dbReference type="Proteomes" id="UP000516437">
    <property type="component" value="Chromosome 1"/>
</dbReference>
<keyword evidence="8" id="KW-0333">Golgi apparatus</keyword>
<evidence type="ECO:0000256" key="2">
    <source>
        <dbReference type="ARBA" id="ARBA00006003"/>
    </source>
</evidence>
<dbReference type="Pfam" id="PF00777">
    <property type="entry name" value="Glyco_transf_29"/>
    <property type="match status" value="1"/>
</dbReference>
<keyword evidence="9 11" id="KW-0472">Membrane</keyword>
<comment type="similarity">
    <text evidence="2">Belongs to the glycosyltransferase 29 family.</text>
</comment>
<protein>
    <submittedName>
        <fullName evidence="12">Uncharacterized protein</fullName>
    </submittedName>
</protein>
<dbReference type="PANTHER" id="PTHR46779">
    <property type="entry name" value="BETA-1,6-GALACTOSYLTRANSFERASE GALT29A"/>
    <property type="match status" value="1"/>
</dbReference>
<dbReference type="InterPro" id="IPR001675">
    <property type="entry name" value="Glyco_trans_29"/>
</dbReference>
<evidence type="ECO:0000256" key="4">
    <source>
        <dbReference type="ARBA" id="ARBA00022679"/>
    </source>
</evidence>
<dbReference type="PANTHER" id="PTHR46779:SF1">
    <property type="entry name" value="BETA-1,6-GALACTOSYLTRANSFERASE GALT29A"/>
    <property type="match status" value="1"/>
</dbReference>
<evidence type="ECO:0000256" key="6">
    <source>
        <dbReference type="ARBA" id="ARBA00022968"/>
    </source>
</evidence>
<keyword evidence="4" id="KW-0808">Transferase</keyword>
<reference evidence="12 13" key="1">
    <citation type="journal article" date="2019" name="Plant Biotechnol. J.">
        <title>The red bayberry genome and genetic basis of sex determination.</title>
        <authorList>
            <person name="Jia H.M."/>
            <person name="Jia H.J."/>
            <person name="Cai Q.L."/>
            <person name="Wang Y."/>
            <person name="Zhao H.B."/>
            <person name="Yang W.F."/>
            <person name="Wang G.Y."/>
            <person name="Li Y.H."/>
            <person name="Zhan D.L."/>
            <person name="Shen Y.T."/>
            <person name="Niu Q.F."/>
            <person name="Chang L."/>
            <person name="Qiu J."/>
            <person name="Zhao L."/>
            <person name="Xie H.B."/>
            <person name="Fu W.Y."/>
            <person name="Jin J."/>
            <person name="Li X.W."/>
            <person name="Jiao Y."/>
            <person name="Zhou C.C."/>
            <person name="Tu T."/>
            <person name="Chai C.Y."/>
            <person name="Gao J.L."/>
            <person name="Fan L.J."/>
            <person name="van de Weg E."/>
            <person name="Wang J.Y."/>
            <person name="Gao Z.S."/>
        </authorList>
    </citation>
    <scope>NUCLEOTIDE SEQUENCE [LARGE SCALE GENOMIC DNA]</scope>
    <source>
        <tissue evidence="12">Leaves</tissue>
    </source>
</reference>
<keyword evidence="7 11" id="KW-1133">Transmembrane helix</keyword>
<feature type="transmembrane region" description="Helical" evidence="11">
    <location>
        <begin position="50"/>
        <end position="69"/>
    </location>
</feature>
<proteinExistence type="inferred from homology"/>
<name>A0A6A1WX25_9ROSI</name>
<keyword evidence="13" id="KW-1185">Reference proteome</keyword>
<evidence type="ECO:0000256" key="1">
    <source>
        <dbReference type="ARBA" id="ARBA00004323"/>
    </source>
</evidence>
<evidence type="ECO:0000256" key="5">
    <source>
        <dbReference type="ARBA" id="ARBA00022692"/>
    </source>
</evidence>
<keyword evidence="3" id="KW-0328">Glycosyltransferase</keyword>
<dbReference type="OrthoDB" id="10264956at2759"/>
<keyword evidence="6" id="KW-0735">Signal-anchor</keyword>
<evidence type="ECO:0000256" key="8">
    <source>
        <dbReference type="ARBA" id="ARBA00023034"/>
    </source>
</evidence>
<dbReference type="EMBL" id="RXIC02000019">
    <property type="protein sequence ID" value="KAB1227210.1"/>
    <property type="molecule type" value="Genomic_DNA"/>
</dbReference>
<keyword evidence="5 11" id="KW-0812">Transmembrane</keyword>
<dbReference type="AlphaFoldDB" id="A0A6A1WX25"/>
<dbReference type="Gene3D" id="3.90.1480.20">
    <property type="entry name" value="Glycosyl transferase family 29"/>
    <property type="match status" value="1"/>
</dbReference>
<dbReference type="GO" id="GO:0008373">
    <property type="term" value="F:sialyltransferase activity"/>
    <property type="evidence" value="ECO:0007669"/>
    <property type="project" value="InterPro"/>
</dbReference>
<organism evidence="12 13">
    <name type="scientific">Morella rubra</name>
    <name type="common">Chinese bayberry</name>
    <dbReference type="NCBI Taxonomy" id="262757"/>
    <lineage>
        <taxon>Eukaryota</taxon>
        <taxon>Viridiplantae</taxon>
        <taxon>Streptophyta</taxon>
        <taxon>Embryophyta</taxon>
        <taxon>Tracheophyta</taxon>
        <taxon>Spermatophyta</taxon>
        <taxon>Magnoliopsida</taxon>
        <taxon>eudicotyledons</taxon>
        <taxon>Gunneridae</taxon>
        <taxon>Pentapetalae</taxon>
        <taxon>rosids</taxon>
        <taxon>fabids</taxon>
        <taxon>Fagales</taxon>
        <taxon>Myricaceae</taxon>
        <taxon>Morella</taxon>
    </lineage>
</organism>
<evidence type="ECO:0000313" key="12">
    <source>
        <dbReference type="EMBL" id="KAB1227210.1"/>
    </source>
</evidence>